<dbReference type="EMBL" id="BAAAYL010000001">
    <property type="protein sequence ID" value="GAA3375604.1"/>
    <property type="molecule type" value="Genomic_DNA"/>
</dbReference>
<dbReference type="PRINTS" id="PR00364">
    <property type="entry name" value="DISEASERSIST"/>
</dbReference>
<dbReference type="Gene3D" id="1.25.40.10">
    <property type="entry name" value="Tetratricopeptide repeat domain"/>
    <property type="match status" value="1"/>
</dbReference>
<dbReference type="SUPFAM" id="SSF52540">
    <property type="entry name" value="P-loop containing nucleoside triphosphate hydrolases"/>
    <property type="match status" value="1"/>
</dbReference>
<evidence type="ECO:0000259" key="8">
    <source>
        <dbReference type="PROSITE" id="PS51755"/>
    </source>
</evidence>
<dbReference type="SMART" id="SM01043">
    <property type="entry name" value="BTAD"/>
    <property type="match status" value="1"/>
</dbReference>
<evidence type="ECO:0000256" key="3">
    <source>
        <dbReference type="ARBA" id="ARBA00023015"/>
    </source>
</evidence>
<name>A0ABP6SG58_9ACTN</name>
<dbReference type="RefSeq" id="WP_345040317.1">
    <property type="nucleotide sequence ID" value="NZ_BAAAYL010000001.1"/>
</dbReference>
<keyword evidence="3" id="KW-0805">Transcription regulation</keyword>
<evidence type="ECO:0000256" key="1">
    <source>
        <dbReference type="ARBA" id="ARBA00005820"/>
    </source>
</evidence>
<evidence type="ECO:0000256" key="5">
    <source>
        <dbReference type="ARBA" id="ARBA00023163"/>
    </source>
</evidence>
<dbReference type="SUPFAM" id="SSF46894">
    <property type="entry name" value="C-terminal effector domain of the bipartite response regulators"/>
    <property type="match status" value="1"/>
</dbReference>
<proteinExistence type="inferred from homology"/>
<feature type="domain" description="OmpR/PhoB-type" evidence="8">
    <location>
        <begin position="1"/>
        <end position="90"/>
    </location>
</feature>
<dbReference type="Gene3D" id="1.10.10.10">
    <property type="entry name" value="Winged helix-like DNA-binding domain superfamily/Winged helix DNA-binding domain"/>
    <property type="match status" value="1"/>
</dbReference>
<organism evidence="9 10">
    <name type="scientific">Streptomyces sannanensis</name>
    <dbReference type="NCBI Taxonomy" id="285536"/>
    <lineage>
        <taxon>Bacteria</taxon>
        <taxon>Bacillati</taxon>
        <taxon>Actinomycetota</taxon>
        <taxon>Actinomycetes</taxon>
        <taxon>Kitasatosporales</taxon>
        <taxon>Streptomycetaceae</taxon>
        <taxon>Streptomyces</taxon>
    </lineage>
</organism>
<evidence type="ECO:0000256" key="4">
    <source>
        <dbReference type="ARBA" id="ARBA00023125"/>
    </source>
</evidence>
<dbReference type="InterPro" id="IPR011990">
    <property type="entry name" value="TPR-like_helical_dom_sf"/>
</dbReference>
<dbReference type="Pfam" id="PF00486">
    <property type="entry name" value="Trans_reg_C"/>
    <property type="match status" value="1"/>
</dbReference>
<evidence type="ECO:0000313" key="9">
    <source>
        <dbReference type="EMBL" id="GAA3375604.1"/>
    </source>
</evidence>
<dbReference type="InterPro" id="IPR027417">
    <property type="entry name" value="P-loop_NTPase"/>
</dbReference>
<sequence>MEFRLLGPVEARRDGILLPLAGAKIHTVLAALLLAGGRVVPDSRLSEFLWGWEPPATMSAQIYTYISRLRKQLGDGITIVRRQPGYALDAGDSWIDAVEYDRLDRLGREALDARHFEKASTLLTAALELWRGAPLANATEFLAEAETPQWGEAWSTTMVCRIEADLALGRHTELVPELTRLVAAHPLSERLRAQLMTALYRSSRQADALAVYRDGCTVLREELGIDPGPTLREVHRQVLDGDVPGPAVVRAEPGSVLVRPRRTPAPAMLPPDIPDFTGHALPLAEVVYELRGASAASQSARHRRVVITGMPGSGKSALAVRAAHLLRTQFPDGQLYADLVRPDGSPRDPHEVLRVFLHTLGIPEQAVPRSLEECVRLYRGVLTDRRVLVVLDNAVNSAQVRPLLPVGTRCRTILTSLMSTVAGEGVRLVRLHPLSTAESLGLLAAVAGRERLAAEPAAAAALVELCDRSPLALRICGLRLADRPQQQVSGLLARLAPAEHRLDELRHGTLDVRASLRFIHAALSPEARHTLGQLTLLPETEFSAAQTVPVLRRSERRAEEALEELADARLIDIAGVSPDRRLVYRFAPLVRLFAQEQRAGNPAADATGTGTGTGTELLSA</sequence>
<dbReference type="PROSITE" id="PS51755">
    <property type="entry name" value="OMPR_PHOB"/>
    <property type="match status" value="1"/>
</dbReference>
<feature type="DNA-binding region" description="OmpR/PhoB-type" evidence="6">
    <location>
        <begin position="1"/>
        <end position="90"/>
    </location>
</feature>
<dbReference type="Pfam" id="PF03704">
    <property type="entry name" value="BTAD"/>
    <property type="match status" value="1"/>
</dbReference>
<evidence type="ECO:0000313" key="10">
    <source>
        <dbReference type="Proteomes" id="UP001499990"/>
    </source>
</evidence>
<dbReference type="InterPro" id="IPR051677">
    <property type="entry name" value="AfsR-DnrI-RedD_regulator"/>
</dbReference>
<dbReference type="PANTHER" id="PTHR35807">
    <property type="entry name" value="TRANSCRIPTIONAL REGULATOR REDD-RELATED"/>
    <property type="match status" value="1"/>
</dbReference>
<dbReference type="SUPFAM" id="SSF48452">
    <property type="entry name" value="TPR-like"/>
    <property type="match status" value="1"/>
</dbReference>
<dbReference type="InterPro" id="IPR005158">
    <property type="entry name" value="BTAD"/>
</dbReference>
<reference evidence="10" key="1">
    <citation type="journal article" date="2019" name="Int. J. Syst. Evol. Microbiol.">
        <title>The Global Catalogue of Microorganisms (GCM) 10K type strain sequencing project: providing services to taxonomists for standard genome sequencing and annotation.</title>
        <authorList>
            <consortium name="The Broad Institute Genomics Platform"/>
            <consortium name="The Broad Institute Genome Sequencing Center for Infectious Disease"/>
            <person name="Wu L."/>
            <person name="Ma J."/>
        </authorList>
    </citation>
    <scope>NUCLEOTIDE SEQUENCE [LARGE SCALE GENOMIC DNA]</scope>
    <source>
        <strain evidence="10">JCM 9651</strain>
    </source>
</reference>
<dbReference type="SMART" id="SM00862">
    <property type="entry name" value="Trans_reg_C"/>
    <property type="match status" value="1"/>
</dbReference>
<dbReference type="PANTHER" id="PTHR35807:SF1">
    <property type="entry name" value="TRANSCRIPTIONAL REGULATOR REDD"/>
    <property type="match status" value="1"/>
</dbReference>
<dbReference type="Gene3D" id="3.40.50.300">
    <property type="entry name" value="P-loop containing nucleotide triphosphate hydrolases"/>
    <property type="match status" value="1"/>
</dbReference>
<evidence type="ECO:0000256" key="7">
    <source>
        <dbReference type="SAM" id="MobiDB-lite"/>
    </source>
</evidence>
<comment type="caution">
    <text evidence="9">The sequence shown here is derived from an EMBL/GenBank/DDBJ whole genome shotgun (WGS) entry which is preliminary data.</text>
</comment>
<comment type="similarity">
    <text evidence="1">Belongs to the AfsR/DnrI/RedD regulatory family.</text>
</comment>
<dbReference type="Pfam" id="PF13401">
    <property type="entry name" value="AAA_22"/>
    <property type="match status" value="1"/>
</dbReference>
<keyword evidence="10" id="KW-1185">Reference proteome</keyword>
<evidence type="ECO:0000256" key="2">
    <source>
        <dbReference type="ARBA" id="ARBA00023012"/>
    </source>
</evidence>
<dbReference type="InterPro" id="IPR049945">
    <property type="entry name" value="AAA_22"/>
</dbReference>
<dbReference type="Proteomes" id="UP001499990">
    <property type="component" value="Unassembled WGS sequence"/>
</dbReference>
<dbReference type="InterPro" id="IPR036388">
    <property type="entry name" value="WH-like_DNA-bd_sf"/>
</dbReference>
<protein>
    <recommendedName>
        <fullName evidence="8">OmpR/PhoB-type domain-containing protein</fullName>
    </recommendedName>
</protein>
<evidence type="ECO:0000256" key="6">
    <source>
        <dbReference type="PROSITE-ProRule" id="PRU01091"/>
    </source>
</evidence>
<keyword evidence="5" id="KW-0804">Transcription</keyword>
<keyword evidence="4 6" id="KW-0238">DNA-binding</keyword>
<keyword evidence="2" id="KW-0902">Two-component regulatory system</keyword>
<dbReference type="InterPro" id="IPR001867">
    <property type="entry name" value="OmpR/PhoB-type_DNA-bd"/>
</dbReference>
<feature type="region of interest" description="Disordered" evidence="7">
    <location>
        <begin position="598"/>
        <end position="620"/>
    </location>
</feature>
<dbReference type="InterPro" id="IPR016032">
    <property type="entry name" value="Sig_transdc_resp-reg_C-effctor"/>
</dbReference>
<accession>A0ABP6SG58</accession>
<dbReference type="CDD" id="cd15831">
    <property type="entry name" value="BTAD"/>
    <property type="match status" value="1"/>
</dbReference>
<gene>
    <name evidence="9" type="ORF">GCM10020367_44050</name>
</gene>